<feature type="region of interest" description="Disordered" evidence="1">
    <location>
        <begin position="141"/>
        <end position="162"/>
    </location>
</feature>
<feature type="region of interest" description="Disordered" evidence="1">
    <location>
        <begin position="94"/>
        <end position="116"/>
    </location>
</feature>
<evidence type="ECO:0000313" key="2">
    <source>
        <dbReference type="EMBL" id="GES89721.1"/>
    </source>
</evidence>
<dbReference type="OrthoDB" id="2402052at2759"/>
<dbReference type="AlphaFoldDB" id="A0A8H3QS11"/>
<evidence type="ECO:0000256" key="1">
    <source>
        <dbReference type="SAM" id="MobiDB-lite"/>
    </source>
</evidence>
<protein>
    <submittedName>
        <fullName evidence="2">Uncharacterized protein</fullName>
    </submittedName>
</protein>
<accession>A0A8H3QS11</accession>
<comment type="caution">
    <text evidence="2">The sequence shown here is derived from an EMBL/GenBank/DDBJ whole genome shotgun (WGS) entry which is preliminary data.</text>
</comment>
<reference evidence="2" key="1">
    <citation type="submission" date="2019-10" db="EMBL/GenBank/DDBJ databases">
        <title>Conservation and host-specific expression of non-tandemly repeated heterogenous ribosome RNA gene in arbuscular mycorrhizal fungi.</title>
        <authorList>
            <person name="Maeda T."/>
            <person name="Kobayashi Y."/>
            <person name="Nakagawa T."/>
            <person name="Ezawa T."/>
            <person name="Yamaguchi K."/>
            <person name="Bino T."/>
            <person name="Nishimoto Y."/>
            <person name="Shigenobu S."/>
            <person name="Kawaguchi M."/>
        </authorList>
    </citation>
    <scope>NUCLEOTIDE SEQUENCE</scope>
    <source>
        <strain evidence="2">HR1</strain>
    </source>
</reference>
<organism evidence="2 3">
    <name type="scientific">Rhizophagus clarus</name>
    <dbReference type="NCBI Taxonomy" id="94130"/>
    <lineage>
        <taxon>Eukaryota</taxon>
        <taxon>Fungi</taxon>
        <taxon>Fungi incertae sedis</taxon>
        <taxon>Mucoromycota</taxon>
        <taxon>Glomeromycotina</taxon>
        <taxon>Glomeromycetes</taxon>
        <taxon>Glomerales</taxon>
        <taxon>Glomeraceae</taxon>
        <taxon>Rhizophagus</taxon>
    </lineage>
</organism>
<gene>
    <name evidence="2" type="ORF">RCL2_001660600</name>
</gene>
<name>A0A8H3QS11_9GLOM</name>
<dbReference type="Proteomes" id="UP000615446">
    <property type="component" value="Unassembled WGS sequence"/>
</dbReference>
<proteinExistence type="predicted"/>
<evidence type="ECO:0000313" key="3">
    <source>
        <dbReference type="Proteomes" id="UP000615446"/>
    </source>
</evidence>
<sequence>MTDSTPISALVDHHEKYWNRDPSSWGSLNDWDIYFIENVNGRGYSKATALKKSLENCNNDSGNKSLWENHLSRLGTLATMDRVNKREIRSIAMQEETERYKSEQASKLSSNVSHKADNYEQKKINEFFSRDITSLQLHENDNTDHENEKPAPSSPSQDAQENYMEDHEYFDKLINNVDLSYIGGEEEPAQPPPKSGVSVEKAWGTFMIDEIDIAKCFSSLRKSIPKTSPEVHPQYWGVLDLTGQHKQRGKCCPRNGIIWLMISNTM</sequence>
<dbReference type="EMBL" id="BLAL01000191">
    <property type="protein sequence ID" value="GES89721.1"/>
    <property type="molecule type" value="Genomic_DNA"/>
</dbReference>